<dbReference type="Proteomes" id="UP000011554">
    <property type="component" value="Unassembled WGS sequence"/>
</dbReference>
<dbReference type="InterPro" id="IPR029063">
    <property type="entry name" value="SAM-dependent_MTases_sf"/>
</dbReference>
<dbReference type="Pfam" id="PF01555">
    <property type="entry name" value="N6_N4_Mtase"/>
    <property type="match status" value="1"/>
</dbReference>
<dbReference type="InterPro" id="IPR002941">
    <property type="entry name" value="DNA_methylase_N4/N6"/>
</dbReference>
<protein>
    <recommendedName>
        <fullName evidence="3">DNA methylase N-4/N-6 domain-containing protein</fullName>
    </recommendedName>
</protein>
<dbReference type="RefSeq" id="WP_006110753.1">
    <property type="nucleotide sequence ID" value="NZ_AOIO01000040.1"/>
</dbReference>
<keyword evidence="5" id="KW-1185">Reference proteome</keyword>
<organism evidence="4 5">
    <name type="scientific">Natrialba asiatica (strain ATCC 700177 / DSM 12278 / JCM 9576 / FERM P-10747 / NBRC 102637 / 172P1)</name>
    <dbReference type="NCBI Taxonomy" id="29540"/>
    <lineage>
        <taxon>Archaea</taxon>
        <taxon>Methanobacteriati</taxon>
        <taxon>Methanobacteriota</taxon>
        <taxon>Stenosarchaea group</taxon>
        <taxon>Halobacteria</taxon>
        <taxon>Halobacteriales</taxon>
        <taxon>Natrialbaceae</taxon>
        <taxon>Natrialba</taxon>
    </lineage>
</organism>
<sequence length="200" mass="23357">MVCEHLYEEMDKSESLWIFAPSEDLKNEYWPVAMAVADEIRERSPYALKNVISRYTDPSAVRNFTNTHEEILFLVKDKKEYYFDKDSIRVAHAYEGNEWGERSEGQSAYHDNQVRRYNPDGKDPGNLWLAEDRTETADATIDRTESLPRGQAVIRCVRAGSREDEIINVAGFNDSIIDLIEEEDRECRHLSLDELIEKYR</sequence>
<evidence type="ECO:0000313" key="4">
    <source>
        <dbReference type="EMBL" id="ELY97905.1"/>
    </source>
</evidence>
<evidence type="ECO:0000256" key="2">
    <source>
        <dbReference type="ARBA" id="ARBA00022679"/>
    </source>
</evidence>
<keyword evidence="1" id="KW-0489">Methyltransferase</keyword>
<feature type="domain" description="DNA methylase N-4/N-6" evidence="3">
    <location>
        <begin position="3"/>
        <end position="132"/>
    </location>
</feature>
<dbReference type="SUPFAM" id="SSF53335">
    <property type="entry name" value="S-adenosyl-L-methionine-dependent methyltransferases"/>
    <property type="match status" value="1"/>
</dbReference>
<evidence type="ECO:0000259" key="3">
    <source>
        <dbReference type="Pfam" id="PF01555"/>
    </source>
</evidence>
<dbReference type="GO" id="GO:0032259">
    <property type="term" value="P:methylation"/>
    <property type="evidence" value="ECO:0007669"/>
    <property type="project" value="UniProtKB-KW"/>
</dbReference>
<accession>M0AGR0</accession>
<evidence type="ECO:0000313" key="5">
    <source>
        <dbReference type="Proteomes" id="UP000011554"/>
    </source>
</evidence>
<dbReference type="eggNOG" id="arCOG00115">
    <property type="taxonomic scope" value="Archaea"/>
</dbReference>
<dbReference type="STRING" id="29540.C481_18255"/>
<proteinExistence type="predicted"/>
<dbReference type="Gene3D" id="3.40.50.150">
    <property type="entry name" value="Vaccinia Virus protein VP39"/>
    <property type="match status" value="1"/>
</dbReference>
<keyword evidence="2" id="KW-0808">Transferase</keyword>
<comment type="caution">
    <text evidence="4">The sequence shown here is derived from an EMBL/GenBank/DDBJ whole genome shotgun (WGS) entry which is preliminary data.</text>
</comment>
<name>M0AGR0_NATA1</name>
<gene>
    <name evidence="4" type="ORF">C481_18255</name>
</gene>
<dbReference type="EMBL" id="AOIO01000040">
    <property type="protein sequence ID" value="ELY97905.1"/>
    <property type="molecule type" value="Genomic_DNA"/>
</dbReference>
<dbReference type="AlphaFoldDB" id="M0AGR0"/>
<evidence type="ECO:0000256" key="1">
    <source>
        <dbReference type="ARBA" id="ARBA00022603"/>
    </source>
</evidence>
<dbReference type="GO" id="GO:0008170">
    <property type="term" value="F:N-methyltransferase activity"/>
    <property type="evidence" value="ECO:0007669"/>
    <property type="project" value="InterPro"/>
</dbReference>
<reference evidence="4 5" key="1">
    <citation type="journal article" date="2014" name="PLoS Genet.">
        <title>Phylogenetically driven sequencing of extremely halophilic archaea reveals strategies for static and dynamic osmo-response.</title>
        <authorList>
            <person name="Becker E.A."/>
            <person name="Seitzer P.M."/>
            <person name="Tritt A."/>
            <person name="Larsen D."/>
            <person name="Krusor M."/>
            <person name="Yao A.I."/>
            <person name="Wu D."/>
            <person name="Madern D."/>
            <person name="Eisen J.A."/>
            <person name="Darling A.E."/>
            <person name="Facciotti M.T."/>
        </authorList>
    </citation>
    <scope>NUCLEOTIDE SEQUENCE [LARGE SCALE GENOMIC DNA]</scope>
    <source>
        <strain evidence="4 5">DSM 12278</strain>
    </source>
</reference>
<dbReference type="GO" id="GO:0003677">
    <property type="term" value="F:DNA binding"/>
    <property type="evidence" value="ECO:0007669"/>
    <property type="project" value="InterPro"/>
</dbReference>